<keyword evidence="1" id="KW-1133">Transmembrane helix</keyword>
<organism evidence="2 3">
    <name type="scientific">Mycobacterium lehmannii</name>
    <dbReference type="NCBI Taxonomy" id="2048550"/>
    <lineage>
        <taxon>Bacteria</taxon>
        <taxon>Bacillati</taxon>
        <taxon>Actinomycetota</taxon>
        <taxon>Actinomycetes</taxon>
        <taxon>Mycobacteriales</taxon>
        <taxon>Mycobacteriaceae</taxon>
        <taxon>Mycobacterium</taxon>
    </lineage>
</organism>
<dbReference type="EMBL" id="LQIR01000045">
    <property type="protein sequence ID" value="KUI10731.1"/>
    <property type="molecule type" value="Genomic_DNA"/>
</dbReference>
<comment type="caution">
    <text evidence="2">The sequence shown here is derived from an EMBL/GenBank/DDBJ whole genome shotgun (WGS) entry which is preliminary data.</text>
</comment>
<dbReference type="AlphaFoldDB" id="A0A101A1D6"/>
<evidence type="ECO:0000313" key="2">
    <source>
        <dbReference type="EMBL" id="KUI10731.1"/>
    </source>
</evidence>
<keyword evidence="3" id="KW-1185">Reference proteome</keyword>
<proteinExistence type="predicted"/>
<evidence type="ECO:0000313" key="3">
    <source>
        <dbReference type="Proteomes" id="UP000053707"/>
    </source>
</evidence>
<keyword evidence="1" id="KW-0472">Membrane</keyword>
<feature type="transmembrane region" description="Helical" evidence="1">
    <location>
        <begin position="129"/>
        <end position="148"/>
    </location>
</feature>
<protein>
    <submittedName>
        <fullName evidence="2">Uncharacterized protein</fullName>
    </submittedName>
</protein>
<dbReference type="Proteomes" id="UP000053707">
    <property type="component" value="Unassembled WGS sequence"/>
</dbReference>
<sequence>MKDFFMLTAFGGLAAAILAGWLPPDIGRIVYWTGAVVTTVSVFLMAYPPDWQEGLLMALFALGAITFVAYFWTRFISIRGKTYSLFADPDTIDDYGLGLTPAKTWWLTVFAVVILVGGGASFVADGAAFWVPVGMGSIILFSAFSLGYRDALAHRPIAAGQKVQLTLVTVLTLGVFAIVYLGAYKAGARRTAERRTTG</sequence>
<feature type="transmembrane region" description="Helical" evidence="1">
    <location>
        <begin position="105"/>
        <end position="124"/>
    </location>
</feature>
<keyword evidence="1" id="KW-0812">Transmembrane</keyword>
<name>A0A101A1D6_9MYCO</name>
<dbReference type="RefSeq" id="WP_064399236.1">
    <property type="nucleotide sequence ID" value="NZ_LQIR01000045.1"/>
</dbReference>
<feature type="transmembrane region" description="Helical" evidence="1">
    <location>
        <begin position="54"/>
        <end position="73"/>
    </location>
</feature>
<reference evidence="2 3" key="1">
    <citation type="submission" date="2016-01" db="EMBL/GenBank/DDBJ databases">
        <authorList>
            <consortium name="TB Trials Study Group"/>
            <person name="Sutton G."/>
            <person name="Brinkac L."/>
            <person name="Sanka R."/>
            <person name="Adams M."/>
            <person name="Lau E.L."/>
            <person name="Macaden R."/>
            <person name="Grewal H.M.S."/>
        </authorList>
    </citation>
    <scope>NUCLEOTIDE SEQUENCE [LARGE SCALE GENOMIC DNA]</scope>
    <source>
        <strain evidence="2 3">IS-1744</strain>
    </source>
</reference>
<gene>
    <name evidence="2" type="ORF">AU192_22150</name>
</gene>
<evidence type="ECO:0000256" key="1">
    <source>
        <dbReference type="SAM" id="Phobius"/>
    </source>
</evidence>
<dbReference type="GeneID" id="27917426"/>
<accession>A0A101A1D6</accession>
<feature type="transmembrane region" description="Helical" evidence="1">
    <location>
        <begin position="163"/>
        <end position="184"/>
    </location>
</feature>
<feature type="transmembrane region" description="Helical" evidence="1">
    <location>
        <begin position="29"/>
        <end position="47"/>
    </location>
</feature>